<dbReference type="PANTHER" id="PTHR21180:SF32">
    <property type="entry name" value="ENDONUCLEASE_EXONUCLEASE_PHOSPHATASE FAMILY DOMAIN-CONTAINING PROTEIN 1"/>
    <property type="match status" value="1"/>
</dbReference>
<dbReference type="eggNOG" id="COG1555">
    <property type="taxonomic scope" value="Bacteria"/>
</dbReference>
<dbReference type="InterPro" id="IPR004509">
    <property type="entry name" value="Competence_ComEA_HhH"/>
</dbReference>
<dbReference type="PATRIC" id="fig|1286171.3.peg.1128"/>
<dbReference type="EMBL" id="CP007452">
    <property type="protein sequence ID" value="AHM56476.1"/>
    <property type="molecule type" value="Genomic_DNA"/>
</dbReference>
<dbReference type="HOGENOM" id="CLU_052011_1_1_9"/>
<evidence type="ECO:0000259" key="1">
    <source>
        <dbReference type="SMART" id="SM00278"/>
    </source>
</evidence>
<dbReference type="GO" id="GO:0015627">
    <property type="term" value="C:type II protein secretion system complex"/>
    <property type="evidence" value="ECO:0007669"/>
    <property type="project" value="TreeGrafter"/>
</dbReference>
<dbReference type="Pfam" id="PF12836">
    <property type="entry name" value="HHH_3"/>
    <property type="match status" value="1"/>
</dbReference>
<name>W8U6C8_PEPAC</name>
<feature type="domain" description="Helix-hairpin-helix DNA-binding motif class 1" evidence="1">
    <location>
        <begin position="155"/>
        <end position="174"/>
    </location>
</feature>
<gene>
    <name evidence="2" type="primary">comEA</name>
    <name evidence="2" type="ORF">EAL2_c11800</name>
</gene>
<proteinExistence type="predicted"/>
<dbReference type="KEGG" id="eac:EAL2_c11800"/>
<dbReference type="Gene3D" id="1.10.150.320">
    <property type="entry name" value="Photosystem II 12 kDa extrinsic protein"/>
    <property type="match status" value="1"/>
</dbReference>
<evidence type="ECO:0000313" key="3">
    <source>
        <dbReference type="Proteomes" id="UP000019591"/>
    </source>
</evidence>
<reference evidence="2 3" key="1">
    <citation type="journal article" date="2014" name="Genome Announc.">
        <title>Complete Genome Sequence of Amino Acid-Utilizing Eubacterium acidaminophilum al-2 (DSM 3953).</title>
        <authorList>
            <person name="Poehlein A."/>
            <person name="Andreesen J.R."/>
            <person name="Daniel R."/>
        </authorList>
    </citation>
    <scope>NUCLEOTIDE SEQUENCE [LARGE SCALE GENOMIC DNA]</scope>
    <source>
        <strain evidence="2 3">DSM 3953</strain>
    </source>
</reference>
<dbReference type="InterPro" id="IPR003583">
    <property type="entry name" value="Hlx-hairpin-Hlx_DNA-bd_motif"/>
</dbReference>
<dbReference type="Gene3D" id="3.10.560.10">
    <property type="entry name" value="Outer membrane lipoprotein wza domain like"/>
    <property type="match status" value="1"/>
</dbReference>
<dbReference type="GO" id="GO:0015628">
    <property type="term" value="P:protein secretion by the type II secretion system"/>
    <property type="evidence" value="ECO:0007669"/>
    <property type="project" value="TreeGrafter"/>
</dbReference>
<dbReference type="SMART" id="SM00278">
    <property type="entry name" value="HhH1"/>
    <property type="match status" value="2"/>
</dbReference>
<dbReference type="RefSeq" id="WP_025435477.1">
    <property type="nucleotide sequence ID" value="NZ_CP007452.1"/>
</dbReference>
<protein>
    <submittedName>
        <fullName evidence="2">ComE operon protein 1</fullName>
    </submittedName>
</protein>
<dbReference type="Proteomes" id="UP000019591">
    <property type="component" value="Chromosome"/>
</dbReference>
<dbReference type="SUPFAM" id="SSF47781">
    <property type="entry name" value="RuvA domain 2-like"/>
    <property type="match status" value="1"/>
</dbReference>
<dbReference type="OrthoDB" id="9790239at2"/>
<dbReference type="GO" id="GO:0006281">
    <property type="term" value="P:DNA repair"/>
    <property type="evidence" value="ECO:0007669"/>
    <property type="project" value="InterPro"/>
</dbReference>
<dbReference type="PANTHER" id="PTHR21180">
    <property type="entry name" value="ENDONUCLEASE/EXONUCLEASE/PHOSPHATASE FAMILY DOMAIN-CONTAINING PROTEIN 1"/>
    <property type="match status" value="1"/>
</dbReference>
<sequence length="208" mass="22279">MKIEKKHLYVVILLAAAFLIVYGARGKASEYIVSPEKEELQSSAQEATIKIEPEEDISANLKVFISGEVASYGVVEVPNGSRLIDAVEKLGGLTADADINRTNLAQKLEDGNHYVILKIGEEAESAALGQNAQSPASGASSSTEGKININTADKNALMQLPGIGQVIAERIVAYREQGQGFKSIEDIMNVSGIGQKKYEGIKDMVTVK</sequence>
<feature type="domain" description="Helix-hairpin-helix DNA-binding motif class 1" evidence="1">
    <location>
        <begin position="185"/>
        <end position="204"/>
    </location>
</feature>
<dbReference type="InterPro" id="IPR051675">
    <property type="entry name" value="Endo/Exo/Phosphatase_dom_1"/>
</dbReference>
<dbReference type="InterPro" id="IPR010994">
    <property type="entry name" value="RuvA_2-like"/>
</dbReference>
<organism evidence="2 3">
    <name type="scientific">Peptoclostridium acidaminophilum DSM 3953</name>
    <dbReference type="NCBI Taxonomy" id="1286171"/>
    <lineage>
        <taxon>Bacteria</taxon>
        <taxon>Bacillati</taxon>
        <taxon>Bacillota</taxon>
        <taxon>Clostridia</taxon>
        <taxon>Peptostreptococcales</taxon>
        <taxon>Peptoclostridiaceae</taxon>
        <taxon>Peptoclostridium</taxon>
    </lineage>
</organism>
<dbReference type="GO" id="GO:0003677">
    <property type="term" value="F:DNA binding"/>
    <property type="evidence" value="ECO:0007669"/>
    <property type="project" value="InterPro"/>
</dbReference>
<evidence type="ECO:0000313" key="2">
    <source>
        <dbReference type="EMBL" id="AHM56476.1"/>
    </source>
</evidence>
<dbReference type="AlphaFoldDB" id="W8U6C8"/>
<dbReference type="Pfam" id="PF10531">
    <property type="entry name" value="SLBB"/>
    <property type="match status" value="1"/>
</dbReference>
<dbReference type="STRING" id="1286171.EAL2_c11800"/>
<dbReference type="InterPro" id="IPR019554">
    <property type="entry name" value="Soluble_ligand-bd"/>
</dbReference>
<accession>W8U6C8</accession>
<keyword evidence="3" id="KW-1185">Reference proteome</keyword>
<dbReference type="NCBIfam" id="TIGR00426">
    <property type="entry name" value="competence protein ComEA helix-hairpin-helix repeat region"/>
    <property type="match status" value="1"/>
</dbReference>